<organism evidence="1 2">
    <name type="scientific">Fusarium solani subsp. cucurbitae</name>
    <name type="common">Neocosmosporum cucurbitae</name>
    <dbReference type="NCBI Taxonomy" id="2747967"/>
    <lineage>
        <taxon>Eukaryota</taxon>
        <taxon>Fungi</taxon>
        <taxon>Dikarya</taxon>
        <taxon>Ascomycota</taxon>
        <taxon>Pezizomycotina</taxon>
        <taxon>Sordariomycetes</taxon>
        <taxon>Hypocreomycetidae</taxon>
        <taxon>Hypocreales</taxon>
        <taxon>Nectriaceae</taxon>
        <taxon>Fusarium</taxon>
        <taxon>Fusarium solani species complex</taxon>
    </lineage>
</organism>
<evidence type="ECO:0000313" key="1">
    <source>
        <dbReference type="EMBL" id="UPK97335.1"/>
    </source>
</evidence>
<accession>A0ACD3Z7Z2</accession>
<keyword evidence="2" id="KW-1185">Reference proteome</keyword>
<protein>
    <submittedName>
        <fullName evidence="1">Uncharacterized protein</fullName>
    </submittedName>
</protein>
<sequence length="246" mass="27502">MALQQQLLTESQFERLHEYMFFDDSATQPTCIAGEELVRRVSCIASKSNDCARMLNGPSQNIIDFPSCTTTNIEPSYHRFPVSSSRVDYVLPLMPQRDPTATKSLAPNMAPCFNWTADRQLHQYPLAISIETKRHGGNAAKGEEQLGIWHAAQWGFLISRAGVEAANELCFLPGVVVQGHSWSLVVSIRRQVTTTILCSIEFGNTGSIVGVFQVLAGLRRLRTWSLDVLWKWYKKDLPGLSTNIDS</sequence>
<name>A0ACD3Z7Z2_FUSSC</name>
<dbReference type="Proteomes" id="UP000830768">
    <property type="component" value="Chromosome 6"/>
</dbReference>
<dbReference type="EMBL" id="CP090035">
    <property type="protein sequence ID" value="UPK97335.1"/>
    <property type="molecule type" value="Genomic_DNA"/>
</dbReference>
<evidence type="ECO:0000313" key="2">
    <source>
        <dbReference type="Proteomes" id="UP000830768"/>
    </source>
</evidence>
<proteinExistence type="predicted"/>
<gene>
    <name evidence="1" type="ORF">LCI18_008270</name>
</gene>
<reference evidence="1" key="1">
    <citation type="submission" date="2021-11" db="EMBL/GenBank/DDBJ databases">
        <title>Fusarium solani-melongenae Genome sequencing and assembly.</title>
        <authorList>
            <person name="Xie S."/>
            <person name="Huang L."/>
            <person name="Zhang X."/>
        </authorList>
    </citation>
    <scope>NUCLEOTIDE SEQUENCE</scope>
    <source>
        <strain evidence="1">CRI 24-3</strain>
    </source>
</reference>